<dbReference type="AlphaFoldDB" id="A0A239N3B8"/>
<dbReference type="InterPro" id="IPR004111">
    <property type="entry name" value="Repressor_TetR_C"/>
</dbReference>
<evidence type="ECO:0000256" key="5">
    <source>
        <dbReference type="PROSITE-ProRule" id="PRU00335"/>
    </source>
</evidence>
<dbReference type="PRINTS" id="PR00400">
    <property type="entry name" value="TETREPRESSOR"/>
</dbReference>
<gene>
    <name evidence="7" type="ORF">SAMN05421812_107129</name>
</gene>
<dbReference type="PROSITE" id="PS01081">
    <property type="entry name" value="HTH_TETR_1"/>
    <property type="match status" value="1"/>
</dbReference>
<dbReference type="PROSITE" id="PS50977">
    <property type="entry name" value="HTH_TETR_2"/>
    <property type="match status" value="1"/>
</dbReference>
<dbReference type="Gene3D" id="1.10.10.60">
    <property type="entry name" value="Homeodomain-like"/>
    <property type="match status" value="1"/>
</dbReference>
<evidence type="ECO:0000259" key="6">
    <source>
        <dbReference type="PROSITE" id="PS50977"/>
    </source>
</evidence>
<organism evidence="7 8">
    <name type="scientific">Asanoa hainanensis</name>
    <dbReference type="NCBI Taxonomy" id="560556"/>
    <lineage>
        <taxon>Bacteria</taxon>
        <taxon>Bacillati</taxon>
        <taxon>Actinomycetota</taxon>
        <taxon>Actinomycetes</taxon>
        <taxon>Micromonosporales</taxon>
        <taxon>Micromonosporaceae</taxon>
        <taxon>Asanoa</taxon>
    </lineage>
</organism>
<feature type="domain" description="HTH tetR-type" evidence="6">
    <location>
        <begin position="6"/>
        <end position="66"/>
    </location>
</feature>
<name>A0A239N3B8_9ACTN</name>
<dbReference type="InterPro" id="IPR050109">
    <property type="entry name" value="HTH-type_TetR-like_transc_reg"/>
</dbReference>
<accession>A0A239N3B8</accession>
<dbReference type="RefSeq" id="WP_089250657.1">
    <property type="nucleotide sequence ID" value="NZ_FZPH01000007.1"/>
</dbReference>
<dbReference type="Gene3D" id="1.10.357.10">
    <property type="entry name" value="Tetracycline Repressor, domain 2"/>
    <property type="match status" value="1"/>
</dbReference>
<dbReference type="GO" id="GO:0046677">
    <property type="term" value="P:response to antibiotic"/>
    <property type="evidence" value="ECO:0007669"/>
    <property type="project" value="InterPro"/>
</dbReference>
<dbReference type="GO" id="GO:0045892">
    <property type="term" value="P:negative regulation of DNA-templated transcription"/>
    <property type="evidence" value="ECO:0007669"/>
    <property type="project" value="InterPro"/>
</dbReference>
<dbReference type="GO" id="GO:0000976">
    <property type="term" value="F:transcription cis-regulatory region binding"/>
    <property type="evidence" value="ECO:0007669"/>
    <property type="project" value="TreeGrafter"/>
</dbReference>
<evidence type="ECO:0000256" key="3">
    <source>
        <dbReference type="ARBA" id="ARBA00023125"/>
    </source>
</evidence>
<proteinExistence type="predicted"/>
<keyword evidence="3 5" id="KW-0238">DNA-binding</keyword>
<keyword evidence="8" id="KW-1185">Reference proteome</keyword>
<dbReference type="InterPro" id="IPR036271">
    <property type="entry name" value="Tet_transcr_reg_TetR-rel_C_sf"/>
</dbReference>
<dbReference type="InterPro" id="IPR023772">
    <property type="entry name" value="DNA-bd_HTH_TetR-type_CS"/>
</dbReference>
<reference evidence="7 8" key="1">
    <citation type="submission" date="2017-06" db="EMBL/GenBank/DDBJ databases">
        <authorList>
            <person name="Kim H.J."/>
            <person name="Triplett B.A."/>
        </authorList>
    </citation>
    <scope>NUCLEOTIDE SEQUENCE [LARGE SCALE GENOMIC DNA]</scope>
    <source>
        <strain evidence="7 8">CGMCC 4.5593</strain>
    </source>
</reference>
<dbReference type="PANTHER" id="PTHR30055">
    <property type="entry name" value="HTH-TYPE TRANSCRIPTIONAL REGULATOR RUTR"/>
    <property type="match status" value="1"/>
</dbReference>
<dbReference type="Pfam" id="PF02909">
    <property type="entry name" value="TetR_C_1"/>
    <property type="match status" value="1"/>
</dbReference>
<evidence type="ECO:0000256" key="4">
    <source>
        <dbReference type="ARBA" id="ARBA00023163"/>
    </source>
</evidence>
<keyword evidence="4" id="KW-0804">Transcription</keyword>
<dbReference type="InterPro" id="IPR009057">
    <property type="entry name" value="Homeodomain-like_sf"/>
</dbReference>
<dbReference type="SUPFAM" id="SSF48498">
    <property type="entry name" value="Tetracyclin repressor-like, C-terminal domain"/>
    <property type="match status" value="1"/>
</dbReference>
<dbReference type="Proteomes" id="UP000198362">
    <property type="component" value="Unassembled WGS sequence"/>
</dbReference>
<evidence type="ECO:0000313" key="7">
    <source>
        <dbReference type="EMBL" id="SNT48678.1"/>
    </source>
</evidence>
<dbReference type="PANTHER" id="PTHR30055:SF151">
    <property type="entry name" value="TRANSCRIPTIONAL REGULATORY PROTEIN"/>
    <property type="match status" value="1"/>
</dbReference>
<dbReference type="OrthoDB" id="3819648at2"/>
<protein>
    <submittedName>
        <fullName evidence="7">TetR/AcrR family transcriptional regulator, tetracycline repressor protein</fullName>
    </submittedName>
</protein>
<keyword evidence="1" id="KW-0678">Repressor</keyword>
<dbReference type="GO" id="GO:0003700">
    <property type="term" value="F:DNA-binding transcription factor activity"/>
    <property type="evidence" value="ECO:0007669"/>
    <property type="project" value="TreeGrafter"/>
</dbReference>
<evidence type="ECO:0000256" key="2">
    <source>
        <dbReference type="ARBA" id="ARBA00023015"/>
    </source>
</evidence>
<evidence type="ECO:0000313" key="8">
    <source>
        <dbReference type="Proteomes" id="UP000198362"/>
    </source>
</evidence>
<dbReference type="InterPro" id="IPR001647">
    <property type="entry name" value="HTH_TetR"/>
</dbReference>
<sequence>MPHPRRTDRRAIVSAAIEVLNDRGLDGLSLHVIAGRLGIQQPALYHHFGNKAELMTAVADEVLDRWHTDRTPAAGERWHDFLVRNARSLRHAMLSVRDGARLIASGGPRTPSIDNAIAQIGLLERSGFTGPDAILAFIAVSRYTIGAALEQQTARDGGAIIVPTEPAHAGAAHVAEIGAKVTALGPDHEFEVGLSALVHGLGGLIGNPTSETARGKADASTSR</sequence>
<dbReference type="PRINTS" id="PR00455">
    <property type="entry name" value="HTHTETR"/>
</dbReference>
<dbReference type="InterPro" id="IPR003012">
    <property type="entry name" value="Tet_transcr_reg_TetR"/>
</dbReference>
<keyword evidence="2" id="KW-0805">Transcription regulation</keyword>
<dbReference type="SUPFAM" id="SSF46689">
    <property type="entry name" value="Homeodomain-like"/>
    <property type="match status" value="1"/>
</dbReference>
<dbReference type="EMBL" id="FZPH01000007">
    <property type="protein sequence ID" value="SNT48678.1"/>
    <property type="molecule type" value="Genomic_DNA"/>
</dbReference>
<evidence type="ECO:0000256" key="1">
    <source>
        <dbReference type="ARBA" id="ARBA00022491"/>
    </source>
</evidence>
<feature type="DNA-binding region" description="H-T-H motif" evidence="5">
    <location>
        <begin position="29"/>
        <end position="48"/>
    </location>
</feature>
<dbReference type="Pfam" id="PF00440">
    <property type="entry name" value="TetR_N"/>
    <property type="match status" value="1"/>
</dbReference>